<sequence length="207" mass="23168">MVYLSFSHPAPKQKKIYKKNPTPLHLRHTSSPALAQALSPSIPSIHPSIHSSHPFASALTSNPPCTSKPSFLPIHTHPPMPCMPSRVSCILGHGKDLGSLIRHAVIPPCPMCSTQRRRGRGMHGAALLLSFSFASWHFFLFRHGRRAWDCHDALFIIKVAIIMSKSFPDLHHDITTSHHDKKRHSRKPWMVVCMSAVVSDETSKMSR</sequence>
<evidence type="ECO:0000256" key="1">
    <source>
        <dbReference type="SAM" id="Phobius"/>
    </source>
</evidence>
<accession>A0A2T2N380</accession>
<organism evidence="2 3">
    <name type="scientific">Corynespora cassiicola Philippines</name>
    <dbReference type="NCBI Taxonomy" id="1448308"/>
    <lineage>
        <taxon>Eukaryota</taxon>
        <taxon>Fungi</taxon>
        <taxon>Dikarya</taxon>
        <taxon>Ascomycota</taxon>
        <taxon>Pezizomycotina</taxon>
        <taxon>Dothideomycetes</taxon>
        <taxon>Pleosporomycetidae</taxon>
        <taxon>Pleosporales</taxon>
        <taxon>Corynesporascaceae</taxon>
        <taxon>Corynespora</taxon>
    </lineage>
</organism>
<proteinExistence type="predicted"/>
<dbReference type="AlphaFoldDB" id="A0A2T2N380"/>
<dbReference type="Proteomes" id="UP000240883">
    <property type="component" value="Unassembled WGS sequence"/>
</dbReference>
<name>A0A2T2N380_CORCC</name>
<evidence type="ECO:0000313" key="2">
    <source>
        <dbReference type="EMBL" id="PSN59881.1"/>
    </source>
</evidence>
<evidence type="ECO:0000313" key="3">
    <source>
        <dbReference type="Proteomes" id="UP000240883"/>
    </source>
</evidence>
<keyword evidence="1" id="KW-0472">Membrane</keyword>
<feature type="transmembrane region" description="Helical" evidence="1">
    <location>
        <begin position="121"/>
        <end position="141"/>
    </location>
</feature>
<protein>
    <submittedName>
        <fullName evidence="2">Uncharacterized protein</fullName>
    </submittedName>
</protein>
<keyword evidence="3" id="KW-1185">Reference proteome</keyword>
<gene>
    <name evidence="2" type="ORF">BS50DRAFT_221248</name>
</gene>
<keyword evidence="1" id="KW-1133">Transmembrane helix</keyword>
<keyword evidence="1" id="KW-0812">Transmembrane</keyword>
<reference evidence="2 3" key="1">
    <citation type="journal article" date="2018" name="Front. Microbiol.">
        <title>Genome-Wide Analysis of Corynespora cassiicola Leaf Fall Disease Putative Effectors.</title>
        <authorList>
            <person name="Lopez D."/>
            <person name="Ribeiro S."/>
            <person name="Label P."/>
            <person name="Fumanal B."/>
            <person name="Venisse J.S."/>
            <person name="Kohler A."/>
            <person name="de Oliveira R.R."/>
            <person name="Labutti K."/>
            <person name="Lipzen A."/>
            <person name="Lail K."/>
            <person name="Bauer D."/>
            <person name="Ohm R.A."/>
            <person name="Barry K.W."/>
            <person name="Spatafora J."/>
            <person name="Grigoriev I.V."/>
            <person name="Martin F.M."/>
            <person name="Pujade-Renaud V."/>
        </authorList>
    </citation>
    <scope>NUCLEOTIDE SEQUENCE [LARGE SCALE GENOMIC DNA]</scope>
    <source>
        <strain evidence="2 3">Philippines</strain>
    </source>
</reference>
<dbReference type="EMBL" id="KZ678152">
    <property type="protein sequence ID" value="PSN59881.1"/>
    <property type="molecule type" value="Genomic_DNA"/>
</dbReference>